<evidence type="ECO:0000313" key="5">
    <source>
        <dbReference type="Proteomes" id="UP000005238"/>
    </source>
</evidence>
<dbReference type="HOGENOM" id="CLU_336668_0_0_1"/>
<feature type="compositionally biased region" description="Low complexity" evidence="3">
    <location>
        <begin position="358"/>
        <end position="375"/>
    </location>
</feature>
<organism evidence="4 5">
    <name type="scientific">Phytophthora ramorum</name>
    <name type="common">Sudden oak death agent</name>
    <dbReference type="NCBI Taxonomy" id="164328"/>
    <lineage>
        <taxon>Eukaryota</taxon>
        <taxon>Sar</taxon>
        <taxon>Stramenopiles</taxon>
        <taxon>Oomycota</taxon>
        <taxon>Peronosporomycetes</taxon>
        <taxon>Peronosporales</taxon>
        <taxon>Peronosporaceae</taxon>
        <taxon>Phytophthora</taxon>
    </lineage>
</organism>
<reference evidence="4" key="2">
    <citation type="submission" date="2015-06" db="UniProtKB">
        <authorList>
            <consortium name="EnsemblProtists"/>
        </authorList>
    </citation>
    <scope>IDENTIFICATION</scope>
    <source>
        <strain evidence="4">Pr102</strain>
    </source>
</reference>
<keyword evidence="2" id="KW-0175">Coiled coil</keyword>
<dbReference type="AlphaFoldDB" id="H3GFA1"/>
<dbReference type="GO" id="GO:0016787">
    <property type="term" value="F:hydrolase activity"/>
    <property type="evidence" value="ECO:0007669"/>
    <property type="project" value="UniProtKB-KW"/>
</dbReference>
<dbReference type="InParanoid" id="H3GFA1"/>
<keyword evidence="1" id="KW-0378">Hydrolase</keyword>
<dbReference type="Proteomes" id="UP000005238">
    <property type="component" value="Unassembled WGS sequence"/>
</dbReference>
<proteinExistence type="predicted"/>
<dbReference type="PANTHER" id="PTHR11247">
    <property type="entry name" value="PALMITOYL-PROTEIN THIOESTERASE/DOLICHYLDIPHOSPHATASE 1"/>
    <property type="match status" value="1"/>
</dbReference>
<feature type="region of interest" description="Disordered" evidence="3">
    <location>
        <begin position="340"/>
        <end position="378"/>
    </location>
</feature>
<accession>H3GFA1</accession>
<dbReference type="STRING" id="164328.H3GFA1"/>
<feature type="region of interest" description="Disordered" evidence="3">
    <location>
        <begin position="589"/>
        <end position="623"/>
    </location>
</feature>
<dbReference type="SUPFAM" id="SSF53474">
    <property type="entry name" value="alpha/beta-Hydrolases"/>
    <property type="match status" value="1"/>
</dbReference>
<dbReference type="Pfam" id="PF02089">
    <property type="entry name" value="Palm_thioest"/>
    <property type="match status" value="1"/>
</dbReference>
<dbReference type="FunFam" id="3.40.50.1820:FF:000841">
    <property type="entry name" value="Palmitoyl-protein thioesterase-dolichyl pyrophosphate phosphatase fusion 1"/>
    <property type="match status" value="1"/>
</dbReference>
<evidence type="ECO:0000256" key="3">
    <source>
        <dbReference type="SAM" id="MobiDB-lite"/>
    </source>
</evidence>
<dbReference type="eggNOG" id="KOG2541">
    <property type="taxonomic scope" value="Eukaryota"/>
</dbReference>
<dbReference type="VEuPathDB" id="FungiDB:KRP23_1712"/>
<evidence type="ECO:0000256" key="1">
    <source>
        <dbReference type="ARBA" id="ARBA00022801"/>
    </source>
</evidence>
<reference evidence="5" key="1">
    <citation type="journal article" date="2006" name="Science">
        <title>Phytophthora genome sequences uncover evolutionary origins and mechanisms of pathogenesis.</title>
        <authorList>
            <person name="Tyler B.M."/>
            <person name="Tripathy S."/>
            <person name="Zhang X."/>
            <person name="Dehal P."/>
            <person name="Jiang R.H."/>
            <person name="Aerts A."/>
            <person name="Arredondo F.D."/>
            <person name="Baxter L."/>
            <person name="Bensasson D."/>
            <person name="Beynon J.L."/>
            <person name="Chapman J."/>
            <person name="Damasceno C.M."/>
            <person name="Dorrance A.E."/>
            <person name="Dou D."/>
            <person name="Dickerman A.W."/>
            <person name="Dubchak I.L."/>
            <person name="Garbelotto M."/>
            <person name="Gijzen M."/>
            <person name="Gordon S.G."/>
            <person name="Govers F."/>
            <person name="Grunwald N.J."/>
            <person name="Huang W."/>
            <person name="Ivors K.L."/>
            <person name="Jones R.W."/>
            <person name="Kamoun S."/>
            <person name="Krampis K."/>
            <person name="Lamour K.H."/>
            <person name="Lee M.K."/>
            <person name="McDonald W.H."/>
            <person name="Medina M."/>
            <person name="Meijer H.J."/>
            <person name="Nordberg E.K."/>
            <person name="Maclean D.J."/>
            <person name="Ospina-Giraldo M.D."/>
            <person name="Morris P.F."/>
            <person name="Phuntumart V."/>
            <person name="Putnam N.H."/>
            <person name="Rash S."/>
            <person name="Rose J.K."/>
            <person name="Sakihama Y."/>
            <person name="Salamov A.A."/>
            <person name="Savidor A."/>
            <person name="Scheuring C.F."/>
            <person name="Smith B.M."/>
            <person name="Sobral B.W."/>
            <person name="Terry A."/>
            <person name="Torto-Alalibo T.A."/>
            <person name="Win J."/>
            <person name="Xu Z."/>
            <person name="Zhang H."/>
            <person name="Grigoriev I.V."/>
            <person name="Rokhsar D.S."/>
            <person name="Boore J.L."/>
        </authorList>
    </citation>
    <scope>NUCLEOTIDE SEQUENCE [LARGE SCALE GENOMIC DNA]</scope>
    <source>
        <strain evidence="5">Pr102</strain>
    </source>
</reference>
<dbReference type="EMBL" id="DS566004">
    <property type="status" value="NOT_ANNOTATED_CDS"/>
    <property type="molecule type" value="Genomic_DNA"/>
</dbReference>
<protein>
    <submittedName>
        <fullName evidence="4">Uncharacterized protein</fullName>
    </submittedName>
</protein>
<feature type="compositionally biased region" description="Polar residues" evidence="3">
    <location>
        <begin position="592"/>
        <end position="623"/>
    </location>
</feature>
<dbReference type="VEuPathDB" id="FungiDB:KRP23_6708"/>
<evidence type="ECO:0000256" key="2">
    <source>
        <dbReference type="SAM" id="Coils"/>
    </source>
</evidence>
<dbReference type="InterPro" id="IPR029058">
    <property type="entry name" value="AB_hydrolase_fold"/>
</dbReference>
<dbReference type="VEuPathDB" id="FungiDB:KRP22_11274"/>
<dbReference type="VEuPathDB" id="FungiDB:KRP22_11275"/>
<feature type="coiled-coil region" evidence="2">
    <location>
        <begin position="715"/>
        <end position="742"/>
    </location>
</feature>
<name>H3GFA1_PHYRM</name>
<sequence>MTSANTSNEKKRLPVFFFHGLTASSKDGCNIKAKVLAEGRAFVALTFAEGEDSLGGIKDQIPMAIAEIRRVVASDVRFADGYVFVGHSMGGLIARAVVEEMDDHKVKTLVTLAAPHLGLFYGPQEADVTPAKHLPAGIGELMLSPSVFDFKAYSEKEYRGKMQQDFARLSLDTDVQASNAFVNLAWIPPIYLNAVPSSKDNQRRKNNFLKLKEVHAFASPNDGVAAPWQTGVFGHYSEVGSLEEIEASFEGLAMVDMKQTVEYKEDSYGLRTLDERGAVFRHVVPDVPHTGWLSETALMDKEGICKFDAIFDNFVRPALWDCKSYEELCRDTSLVPRTSRWQLSASPPMPPSTHDGAEPSSTPSTPKAPAPNASPDQVPSVVEAPRMATTTFPNWDAFSAYLDEYERQTFQLYICKSSTSVATRNRRLAASKDTHSESTANMSNSRHAIPTEIGFYAKTMICTHGGKPRSRSRGLRPRQQFRPMQCPARMNVLAQKRLQRDCSQVSEWQVVVTQHTPIHNHPLDAETFKTYPRNRRVQDPVVLEAVNALRKAGVKQREIRKYITEKEPAKRVTRSDVNNLLTKLKTDDSFATAPQQAASTRIEDQSGSTSAATASNEQAQLATDVTRSQELGTEGVRLPSQSIAAGFTLRGRSGVNREVVGAEQWTRHGGNQANSLHSLRNTSEVSSGSFKLRVRRLEEQNLALYTQNTKLHEQNQLYIAELNKAHKKAREVEAKVLTLQKSQTSLAEGFKKIERDDDAWAQHKFRLEVRLPTRGENPNYRQGFVFTEADEAAFKLDMQKAREALALLAAMARMDPEAWKYLLREKCYVRMGKKGEEKHEKEVFAEV</sequence>
<dbReference type="Gene3D" id="3.40.50.1820">
    <property type="entry name" value="alpha/beta hydrolase"/>
    <property type="match status" value="1"/>
</dbReference>
<evidence type="ECO:0000313" key="4">
    <source>
        <dbReference type="EnsemblProtists" id="Phyra74368"/>
    </source>
</evidence>
<keyword evidence="5" id="KW-1185">Reference proteome</keyword>
<dbReference type="PANTHER" id="PTHR11247:SF8">
    <property type="entry name" value="PALMITOYL-PROTEIN THIOESTERASE 1"/>
    <property type="match status" value="1"/>
</dbReference>
<dbReference type="EnsemblProtists" id="Phyra74368">
    <property type="protein sequence ID" value="Phyra74368"/>
    <property type="gene ID" value="Phyra74368"/>
</dbReference>